<dbReference type="OrthoDB" id="5803839at2759"/>
<evidence type="ECO:0000313" key="3">
    <source>
        <dbReference type="Proteomes" id="UP000054047"/>
    </source>
</evidence>
<evidence type="ECO:0000256" key="1">
    <source>
        <dbReference type="SAM" id="Phobius"/>
    </source>
</evidence>
<feature type="transmembrane region" description="Helical" evidence="1">
    <location>
        <begin position="58"/>
        <end position="78"/>
    </location>
</feature>
<keyword evidence="1" id="KW-1133">Transmembrane helix</keyword>
<gene>
    <name evidence="2" type="ORF">ANCDUO_15538</name>
</gene>
<proteinExistence type="predicted"/>
<protein>
    <submittedName>
        <fullName evidence="2">Uncharacterized protein</fullName>
    </submittedName>
</protein>
<name>A0A0C2CWQ9_9BILA</name>
<keyword evidence="1" id="KW-0472">Membrane</keyword>
<evidence type="ECO:0000313" key="2">
    <source>
        <dbReference type="EMBL" id="KIH54317.1"/>
    </source>
</evidence>
<dbReference type="AlphaFoldDB" id="A0A0C2CWQ9"/>
<feature type="transmembrane region" description="Helical" evidence="1">
    <location>
        <begin position="84"/>
        <end position="104"/>
    </location>
</feature>
<feature type="non-terminal residue" evidence="2">
    <location>
        <position position="1"/>
    </location>
</feature>
<dbReference type="Proteomes" id="UP000054047">
    <property type="component" value="Unassembled WGS sequence"/>
</dbReference>
<dbReference type="EMBL" id="KN739296">
    <property type="protein sequence ID" value="KIH54317.1"/>
    <property type="molecule type" value="Genomic_DNA"/>
</dbReference>
<organism evidence="2 3">
    <name type="scientific">Ancylostoma duodenale</name>
    <dbReference type="NCBI Taxonomy" id="51022"/>
    <lineage>
        <taxon>Eukaryota</taxon>
        <taxon>Metazoa</taxon>
        <taxon>Ecdysozoa</taxon>
        <taxon>Nematoda</taxon>
        <taxon>Chromadorea</taxon>
        <taxon>Rhabditida</taxon>
        <taxon>Rhabditina</taxon>
        <taxon>Rhabditomorpha</taxon>
        <taxon>Strongyloidea</taxon>
        <taxon>Ancylostomatidae</taxon>
        <taxon>Ancylostomatinae</taxon>
        <taxon>Ancylostoma</taxon>
    </lineage>
</organism>
<sequence>LDVLVPNFTNTYDVLDEKKQEKRAKRDRKALTQRVRRRIREELREAARRERSFRVTTFLDVSMFWTNIMWVYCLQWHLCCRLGFMRFWMWLALLSTVTMTPLLFSFRNRYGSDDCSDELRDERAGFELVPVYAKFYTGKISTQVVISTVRTIRFWSRAEEN</sequence>
<reference evidence="2 3" key="1">
    <citation type="submission" date="2013-12" db="EMBL/GenBank/DDBJ databases">
        <title>Draft genome of the parsitic nematode Ancylostoma duodenale.</title>
        <authorList>
            <person name="Mitreva M."/>
        </authorList>
    </citation>
    <scope>NUCLEOTIDE SEQUENCE [LARGE SCALE GENOMIC DNA]</scope>
    <source>
        <strain evidence="2 3">Zhejiang</strain>
    </source>
</reference>
<accession>A0A0C2CWQ9</accession>
<keyword evidence="3" id="KW-1185">Reference proteome</keyword>
<keyword evidence="1" id="KW-0812">Transmembrane</keyword>